<feature type="domain" description="DDE-1" evidence="1">
    <location>
        <begin position="19"/>
        <end position="111"/>
    </location>
</feature>
<evidence type="ECO:0000313" key="2">
    <source>
        <dbReference type="EMBL" id="KAJ3646732.1"/>
    </source>
</evidence>
<dbReference type="GO" id="GO:0005634">
    <property type="term" value="C:nucleus"/>
    <property type="evidence" value="ECO:0007669"/>
    <property type="project" value="TreeGrafter"/>
</dbReference>
<dbReference type="Pfam" id="PF03184">
    <property type="entry name" value="DDE_1"/>
    <property type="match status" value="1"/>
</dbReference>
<accession>A0AA38M8M6</accession>
<sequence>MKKELTDKAPTGCVGLPSESGWMTGEHFLTWLKHFVKYSKPNSSDNKVLLILDGHSSHKHLSALEYAKENNIVLFCLPPHCTHRVQPLDVTFFGPLTTYYNSEVTKWFRSHPGRTITHYQVGELFKEAHVKSATVSNAAKGFAATGIFPFNEDVFPEWIFIPSETTNNEINSNNSLEPVEFMESIPSNSEPISSKTASAEPIAINFVNTK</sequence>
<evidence type="ECO:0000313" key="3">
    <source>
        <dbReference type="Proteomes" id="UP001168821"/>
    </source>
</evidence>
<dbReference type="InterPro" id="IPR050863">
    <property type="entry name" value="CenT-Element_Derived"/>
</dbReference>
<dbReference type="PANTHER" id="PTHR19303">
    <property type="entry name" value="TRANSPOSON"/>
    <property type="match status" value="1"/>
</dbReference>
<comment type="caution">
    <text evidence="2">The sequence shown here is derived from an EMBL/GenBank/DDBJ whole genome shotgun (WGS) entry which is preliminary data.</text>
</comment>
<gene>
    <name evidence="2" type="ORF">Zmor_024307</name>
</gene>
<dbReference type="InterPro" id="IPR036397">
    <property type="entry name" value="RNaseH_sf"/>
</dbReference>
<evidence type="ECO:0000259" key="1">
    <source>
        <dbReference type="Pfam" id="PF03184"/>
    </source>
</evidence>
<name>A0AA38M8M6_9CUCU</name>
<keyword evidence="3" id="KW-1185">Reference proteome</keyword>
<dbReference type="AlphaFoldDB" id="A0AA38M8M6"/>
<dbReference type="InterPro" id="IPR004875">
    <property type="entry name" value="DDE_SF_endonuclease_dom"/>
</dbReference>
<dbReference type="GO" id="GO:0003677">
    <property type="term" value="F:DNA binding"/>
    <property type="evidence" value="ECO:0007669"/>
    <property type="project" value="TreeGrafter"/>
</dbReference>
<organism evidence="2 3">
    <name type="scientific">Zophobas morio</name>
    <dbReference type="NCBI Taxonomy" id="2755281"/>
    <lineage>
        <taxon>Eukaryota</taxon>
        <taxon>Metazoa</taxon>
        <taxon>Ecdysozoa</taxon>
        <taxon>Arthropoda</taxon>
        <taxon>Hexapoda</taxon>
        <taxon>Insecta</taxon>
        <taxon>Pterygota</taxon>
        <taxon>Neoptera</taxon>
        <taxon>Endopterygota</taxon>
        <taxon>Coleoptera</taxon>
        <taxon>Polyphaga</taxon>
        <taxon>Cucujiformia</taxon>
        <taxon>Tenebrionidae</taxon>
        <taxon>Zophobas</taxon>
    </lineage>
</organism>
<proteinExistence type="predicted"/>
<dbReference type="Gene3D" id="3.30.420.10">
    <property type="entry name" value="Ribonuclease H-like superfamily/Ribonuclease H"/>
    <property type="match status" value="1"/>
</dbReference>
<reference evidence="2" key="1">
    <citation type="journal article" date="2023" name="G3 (Bethesda)">
        <title>Whole genome assemblies of Zophobas morio and Tenebrio molitor.</title>
        <authorList>
            <person name="Kaur S."/>
            <person name="Stinson S.A."/>
            <person name="diCenzo G.C."/>
        </authorList>
    </citation>
    <scope>NUCLEOTIDE SEQUENCE</scope>
    <source>
        <strain evidence="2">QUZm001</strain>
    </source>
</reference>
<dbReference type="Proteomes" id="UP001168821">
    <property type="component" value="Unassembled WGS sequence"/>
</dbReference>
<protein>
    <recommendedName>
        <fullName evidence="1">DDE-1 domain-containing protein</fullName>
    </recommendedName>
</protein>
<dbReference type="PANTHER" id="PTHR19303:SF74">
    <property type="entry name" value="POGO TRANSPOSABLE ELEMENT WITH KRAB DOMAIN"/>
    <property type="match status" value="1"/>
</dbReference>
<dbReference type="EMBL" id="JALNTZ010000007">
    <property type="protein sequence ID" value="KAJ3646732.1"/>
    <property type="molecule type" value="Genomic_DNA"/>
</dbReference>